<sequence>MLRKLLQNKSRFFFLMVLVVLLILVRAFENQMFYDPFLDFFKNDFEDSKLPILDEGKLFLGLFFRYFLNTVFSLAIIFILYRDKALIKFASLLYLFFFVVLIVAFYIVLLNDLPNQNWVLFYIRRFIIQPLFLLLFLAGLYYQKQVK</sequence>
<proteinExistence type="predicted"/>
<feature type="transmembrane region" description="Helical" evidence="1">
    <location>
        <begin position="58"/>
        <end position="80"/>
    </location>
</feature>
<dbReference type="Proteomes" id="UP000621670">
    <property type="component" value="Unassembled WGS sequence"/>
</dbReference>
<keyword evidence="1" id="KW-0812">Transmembrane</keyword>
<accession>A0ABR7JDB8</accession>
<evidence type="ECO:0000313" key="3">
    <source>
        <dbReference type="Proteomes" id="UP000621670"/>
    </source>
</evidence>
<evidence type="ECO:0000256" key="1">
    <source>
        <dbReference type="SAM" id="Phobius"/>
    </source>
</evidence>
<keyword evidence="3" id="KW-1185">Reference proteome</keyword>
<feature type="transmembrane region" description="Helical" evidence="1">
    <location>
        <begin position="92"/>
        <end position="110"/>
    </location>
</feature>
<feature type="transmembrane region" description="Helical" evidence="1">
    <location>
        <begin position="122"/>
        <end position="142"/>
    </location>
</feature>
<evidence type="ECO:0000313" key="2">
    <source>
        <dbReference type="EMBL" id="MBC5862501.1"/>
    </source>
</evidence>
<keyword evidence="1" id="KW-1133">Transmembrane helix</keyword>
<protein>
    <submittedName>
        <fullName evidence="2">Exosortase F system-associated protein</fullName>
    </submittedName>
</protein>
<name>A0ABR7JDB8_9FLAO</name>
<dbReference type="InterPro" id="IPR026414">
    <property type="entry name" value="ExosoTase_F-assoc_memb"/>
</dbReference>
<comment type="caution">
    <text evidence="2">The sequence shown here is derived from an EMBL/GenBank/DDBJ whole genome shotgun (WGS) entry which is preliminary data.</text>
</comment>
<gene>
    <name evidence="2" type="ORF">H8R26_03625</name>
</gene>
<dbReference type="NCBIfam" id="TIGR04127">
    <property type="entry name" value="flavo_near_exo"/>
    <property type="match status" value="1"/>
</dbReference>
<keyword evidence="1" id="KW-0472">Membrane</keyword>
<dbReference type="EMBL" id="JACRUM010000001">
    <property type="protein sequence ID" value="MBC5862501.1"/>
    <property type="molecule type" value="Genomic_DNA"/>
</dbReference>
<dbReference type="RefSeq" id="WP_166133355.1">
    <property type="nucleotide sequence ID" value="NZ_JAAOBY010000001.1"/>
</dbReference>
<reference evidence="2 3" key="1">
    <citation type="submission" date="2020-08" db="EMBL/GenBank/DDBJ databases">
        <title>Description of novel Flavobacterium F-400 isolate.</title>
        <authorList>
            <person name="Saticioglu I."/>
            <person name="Duman M."/>
            <person name="Altun S."/>
        </authorList>
    </citation>
    <scope>NUCLEOTIDE SEQUENCE [LARGE SCALE GENOMIC DNA]</scope>
    <source>
        <strain evidence="2 3">F-400</strain>
    </source>
</reference>
<organism evidence="2 3">
    <name type="scientific">Flavobacterium turcicum</name>
    <dbReference type="NCBI Taxonomy" id="2764718"/>
    <lineage>
        <taxon>Bacteria</taxon>
        <taxon>Pseudomonadati</taxon>
        <taxon>Bacteroidota</taxon>
        <taxon>Flavobacteriia</taxon>
        <taxon>Flavobacteriales</taxon>
        <taxon>Flavobacteriaceae</taxon>
        <taxon>Flavobacterium</taxon>
    </lineage>
</organism>